<dbReference type="CDD" id="cd04664">
    <property type="entry name" value="NUDIX_DHNTPase_like"/>
    <property type="match status" value="1"/>
</dbReference>
<dbReference type="AlphaFoldDB" id="A0A1F6V988"/>
<feature type="domain" description="Nudix hydrolase" evidence="4">
    <location>
        <begin position="7"/>
        <end position="147"/>
    </location>
</feature>
<evidence type="ECO:0000256" key="3">
    <source>
        <dbReference type="PIRSR" id="PIRSR603564-2"/>
    </source>
</evidence>
<feature type="binding site" evidence="2">
    <location>
        <position position="41"/>
    </location>
    <ligand>
        <name>substrate</name>
    </ligand>
</feature>
<keyword evidence="3" id="KW-0479">Metal-binding</keyword>
<comment type="caution">
    <text evidence="5">The sequence shown here is derived from an EMBL/GenBank/DDBJ whole genome shotgun (WGS) entry which is preliminary data.</text>
</comment>
<feature type="binding site" evidence="3">
    <location>
        <position position="118"/>
    </location>
    <ligand>
        <name>Mg(2+)</name>
        <dbReference type="ChEBI" id="CHEBI:18420"/>
    </ligand>
</feature>
<evidence type="ECO:0000256" key="2">
    <source>
        <dbReference type="PIRSR" id="PIRSR603564-1"/>
    </source>
</evidence>
<dbReference type="GO" id="GO:0006754">
    <property type="term" value="P:ATP biosynthetic process"/>
    <property type="evidence" value="ECO:0007669"/>
    <property type="project" value="TreeGrafter"/>
</dbReference>
<dbReference type="InterPro" id="IPR015797">
    <property type="entry name" value="NUDIX_hydrolase-like_dom_sf"/>
</dbReference>
<dbReference type="GO" id="GO:0008828">
    <property type="term" value="F:dATP diphosphatase activity"/>
    <property type="evidence" value="ECO:0007669"/>
    <property type="project" value="InterPro"/>
</dbReference>
<sequence length="153" mass="17664">MSDKRDSFKRPESILVVVYARAGEVLLLQRADHANFWQSVTGAMYWDERDPRVTARRELTEEIGLTVDIEQLQDLALIQRFPILPQWRYRYAPDVRENTEHAFALEIPNSIALTAHPEHTDYRWLAPTAAIALATSWTNRVAIEHIVRSGRLA</sequence>
<name>A0A1F6V988_9PROT</name>
<comment type="cofactor">
    <cofactor evidence="3">
        <name>Mg(2+)</name>
        <dbReference type="ChEBI" id="CHEBI:18420"/>
    </cofactor>
    <text evidence="3">Binds 1 Mg(2+) ion per subunit.</text>
</comment>
<organism evidence="5 6">
    <name type="scientific">Candidatus Muproteobacteria bacterium RBG_16_60_9</name>
    <dbReference type="NCBI Taxonomy" id="1817755"/>
    <lineage>
        <taxon>Bacteria</taxon>
        <taxon>Pseudomonadati</taxon>
        <taxon>Pseudomonadota</taxon>
        <taxon>Candidatus Muproteobacteria</taxon>
    </lineage>
</organism>
<protein>
    <submittedName>
        <fullName evidence="5">Dihydroneopterin triphosphate diphosphatase</fullName>
    </submittedName>
</protein>
<dbReference type="EMBL" id="MFSP01000091">
    <property type="protein sequence ID" value="OGI66217.1"/>
    <property type="molecule type" value="Genomic_DNA"/>
</dbReference>
<dbReference type="InterPro" id="IPR003564">
    <property type="entry name" value="DHNTPase"/>
</dbReference>
<dbReference type="SUPFAM" id="SSF55811">
    <property type="entry name" value="Nudix"/>
    <property type="match status" value="1"/>
</dbReference>
<dbReference type="PRINTS" id="PR01404">
    <property type="entry name" value="NPPPHYDRLASE"/>
</dbReference>
<dbReference type="Proteomes" id="UP000179076">
    <property type="component" value="Unassembled WGS sequence"/>
</dbReference>
<dbReference type="PANTHER" id="PTHR21340:SF0">
    <property type="entry name" value="BIS(5'-NUCLEOSYL)-TETRAPHOSPHATASE [ASYMMETRICAL]"/>
    <property type="match status" value="1"/>
</dbReference>
<gene>
    <name evidence="5" type="ORF">A2W18_05845</name>
</gene>
<dbReference type="InterPro" id="IPR051325">
    <property type="entry name" value="Nudix_hydrolase_domain"/>
</dbReference>
<dbReference type="Gene3D" id="3.90.79.10">
    <property type="entry name" value="Nucleoside Triphosphate Pyrophosphohydrolase"/>
    <property type="match status" value="1"/>
</dbReference>
<dbReference type="GO" id="GO:0004081">
    <property type="term" value="F:bis(5'-nucleosyl)-tetraphosphatase (asymmetrical) activity"/>
    <property type="evidence" value="ECO:0007669"/>
    <property type="project" value="TreeGrafter"/>
</dbReference>
<keyword evidence="1" id="KW-0378">Hydrolase</keyword>
<accession>A0A1F6V988</accession>
<dbReference type="GO" id="GO:0019177">
    <property type="term" value="F:dihydroneopterin triphosphate pyrophosphohydrolase activity"/>
    <property type="evidence" value="ECO:0007669"/>
    <property type="project" value="InterPro"/>
</dbReference>
<dbReference type="PROSITE" id="PS51462">
    <property type="entry name" value="NUDIX"/>
    <property type="match status" value="1"/>
</dbReference>
<dbReference type="NCBIfam" id="NF006961">
    <property type="entry name" value="PRK09438.1"/>
    <property type="match status" value="1"/>
</dbReference>
<evidence type="ECO:0000313" key="6">
    <source>
        <dbReference type="Proteomes" id="UP000179076"/>
    </source>
</evidence>
<dbReference type="GO" id="GO:0046872">
    <property type="term" value="F:metal ion binding"/>
    <property type="evidence" value="ECO:0007669"/>
    <property type="project" value="UniProtKB-KW"/>
</dbReference>
<dbReference type="InterPro" id="IPR000086">
    <property type="entry name" value="NUDIX_hydrolase_dom"/>
</dbReference>
<feature type="binding site" evidence="3">
    <location>
        <position position="58"/>
    </location>
    <ligand>
        <name>Mg(2+)</name>
        <dbReference type="ChEBI" id="CHEBI:18420"/>
    </ligand>
</feature>
<dbReference type="PANTHER" id="PTHR21340">
    <property type="entry name" value="DIADENOSINE 5,5-P1,P4-TETRAPHOSPHATE PYROPHOSPHOHYDROLASE MUTT"/>
    <property type="match status" value="1"/>
</dbReference>
<feature type="binding site" evidence="2">
    <location>
        <position position="9"/>
    </location>
    <ligand>
        <name>substrate</name>
    </ligand>
</feature>
<dbReference type="Pfam" id="PF00293">
    <property type="entry name" value="NUDIX"/>
    <property type="match status" value="1"/>
</dbReference>
<evidence type="ECO:0000256" key="1">
    <source>
        <dbReference type="ARBA" id="ARBA00022801"/>
    </source>
</evidence>
<feature type="binding site" evidence="2">
    <location>
        <position position="136"/>
    </location>
    <ligand>
        <name>substrate</name>
    </ligand>
</feature>
<keyword evidence="3" id="KW-0460">Magnesium</keyword>
<evidence type="ECO:0000259" key="4">
    <source>
        <dbReference type="PROSITE" id="PS51462"/>
    </source>
</evidence>
<feature type="binding site" evidence="2">
    <location>
        <position position="30"/>
    </location>
    <ligand>
        <name>substrate</name>
    </ligand>
</feature>
<dbReference type="GO" id="GO:0046656">
    <property type="term" value="P:folic acid biosynthetic process"/>
    <property type="evidence" value="ECO:0007669"/>
    <property type="project" value="InterPro"/>
</dbReference>
<evidence type="ECO:0000313" key="5">
    <source>
        <dbReference type="EMBL" id="OGI66217.1"/>
    </source>
</evidence>
<proteinExistence type="predicted"/>
<dbReference type="GO" id="GO:0006167">
    <property type="term" value="P:AMP biosynthetic process"/>
    <property type="evidence" value="ECO:0007669"/>
    <property type="project" value="TreeGrafter"/>
</dbReference>
<feature type="binding site" evidence="3">
    <location>
        <position position="62"/>
    </location>
    <ligand>
        <name>Mg(2+)</name>
        <dbReference type="ChEBI" id="CHEBI:18420"/>
    </ligand>
</feature>
<reference evidence="5 6" key="1">
    <citation type="journal article" date="2016" name="Nat. Commun.">
        <title>Thousands of microbial genomes shed light on interconnected biogeochemical processes in an aquifer system.</title>
        <authorList>
            <person name="Anantharaman K."/>
            <person name="Brown C.T."/>
            <person name="Hug L.A."/>
            <person name="Sharon I."/>
            <person name="Castelle C.J."/>
            <person name="Probst A.J."/>
            <person name="Thomas B.C."/>
            <person name="Singh A."/>
            <person name="Wilkins M.J."/>
            <person name="Karaoz U."/>
            <person name="Brodie E.L."/>
            <person name="Williams K.H."/>
            <person name="Hubbard S.S."/>
            <person name="Banfield J.F."/>
        </authorList>
    </citation>
    <scope>NUCLEOTIDE SEQUENCE [LARGE SCALE GENOMIC DNA]</scope>
</reference>